<evidence type="ECO:0000256" key="4">
    <source>
        <dbReference type="PROSITE-ProRule" id="PRU01248"/>
    </source>
</evidence>
<evidence type="ECO:0000256" key="5">
    <source>
        <dbReference type="SAM" id="MobiDB-lite"/>
    </source>
</evidence>
<keyword evidence="2 4" id="KW-0238">DNA-binding</keyword>
<evidence type="ECO:0000256" key="3">
    <source>
        <dbReference type="ARBA" id="ARBA00023172"/>
    </source>
</evidence>
<name>A0A397PA46_9SPHN</name>
<gene>
    <name evidence="7" type="ORF">DFR49_0961</name>
</gene>
<dbReference type="InterPro" id="IPR010998">
    <property type="entry name" value="Integrase_recombinase_N"/>
</dbReference>
<dbReference type="SUPFAM" id="SSF56349">
    <property type="entry name" value="DNA breaking-rejoining enzymes"/>
    <property type="match status" value="1"/>
</dbReference>
<dbReference type="RefSeq" id="WP_170150926.1">
    <property type="nucleotide sequence ID" value="NZ_QXDC01000002.1"/>
</dbReference>
<reference evidence="7 8" key="1">
    <citation type="submission" date="2018-08" db="EMBL/GenBank/DDBJ databases">
        <title>Genomic Encyclopedia of Type Strains, Phase IV (KMG-IV): sequencing the most valuable type-strain genomes for metagenomic binning, comparative biology and taxonomic classification.</title>
        <authorList>
            <person name="Goeker M."/>
        </authorList>
    </citation>
    <scope>NUCLEOTIDE SEQUENCE [LARGE SCALE GENOMIC DNA]</scope>
    <source>
        <strain evidence="7 8">DSM 25527</strain>
    </source>
</reference>
<proteinExistence type="predicted"/>
<evidence type="ECO:0000256" key="2">
    <source>
        <dbReference type="ARBA" id="ARBA00023125"/>
    </source>
</evidence>
<dbReference type="GO" id="GO:0006310">
    <property type="term" value="P:DNA recombination"/>
    <property type="evidence" value="ECO:0007669"/>
    <property type="project" value="UniProtKB-KW"/>
</dbReference>
<dbReference type="PROSITE" id="PS51900">
    <property type="entry name" value="CB"/>
    <property type="match status" value="1"/>
</dbReference>
<dbReference type="GO" id="GO:0015074">
    <property type="term" value="P:DNA integration"/>
    <property type="evidence" value="ECO:0007669"/>
    <property type="project" value="UniProtKB-KW"/>
</dbReference>
<dbReference type="AlphaFoldDB" id="A0A397PA46"/>
<dbReference type="Gene3D" id="1.10.150.130">
    <property type="match status" value="1"/>
</dbReference>
<dbReference type="Proteomes" id="UP000266568">
    <property type="component" value="Unassembled WGS sequence"/>
</dbReference>
<dbReference type="InterPro" id="IPR044068">
    <property type="entry name" value="CB"/>
</dbReference>
<dbReference type="Gene3D" id="1.10.443.10">
    <property type="entry name" value="Intergrase catalytic core"/>
    <property type="match status" value="1"/>
</dbReference>
<evidence type="ECO:0000313" key="8">
    <source>
        <dbReference type="Proteomes" id="UP000266568"/>
    </source>
</evidence>
<dbReference type="InterPro" id="IPR013762">
    <property type="entry name" value="Integrase-like_cat_sf"/>
</dbReference>
<keyword evidence="1" id="KW-0229">DNA integration</keyword>
<protein>
    <submittedName>
        <fullName evidence="7">Phage integrase family protein</fullName>
    </submittedName>
</protein>
<evidence type="ECO:0000313" key="7">
    <source>
        <dbReference type="EMBL" id="RIA46420.1"/>
    </source>
</evidence>
<feature type="domain" description="Core-binding (CB)" evidence="6">
    <location>
        <begin position="60"/>
        <end position="141"/>
    </location>
</feature>
<keyword evidence="3" id="KW-0233">DNA recombination</keyword>
<comment type="caution">
    <text evidence="7">The sequence shown here is derived from an EMBL/GenBank/DDBJ whole genome shotgun (WGS) entry which is preliminary data.</text>
</comment>
<evidence type="ECO:0000259" key="6">
    <source>
        <dbReference type="PROSITE" id="PS51900"/>
    </source>
</evidence>
<dbReference type="EMBL" id="QXDC01000002">
    <property type="protein sequence ID" value="RIA46420.1"/>
    <property type="molecule type" value="Genomic_DNA"/>
</dbReference>
<keyword evidence="8" id="KW-1185">Reference proteome</keyword>
<dbReference type="InterPro" id="IPR011010">
    <property type="entry name" value="DNA_brk_join_enz"/>
</dbReference>
<feature type="region of interest" description="Disordered" evidence="5">
    <location>
        <begin position="1"/>
        <end position="23"/>
    </location>
</feature>
<dbReference type="GO" id="GO:0003677">
    <property type="term" value="F:DNA binding"/>
    <property type="evidence" value="ECO:0007669"/>
    <property type="project" value="UniProtKB-UniRule"/>
</dbReference>
<accession>A0A397PA46</accession>
<evidence type="ECO:0000256" key="1">
    <source>
        <dbReference type="ARBA" id="ARBA00022908"/>
    </source>
</evidence>
<sequence length="603" mass="68113">MATSSQPPADRMDRRFRPEPGCSEQVEHREVVFRNGWGGIVQRFNVAELGLPSDMVTPVVTAMRTIDAGSVRSTRSKRWQGMRRFSQFLNEEGIRSAREIDAGVVRRFLASLERTPDGRRRSASTMARYVSFVQMVLEHIEQTSAVMFGSELAFPYNPFPRHREAAQPKARLSLDELRAILRACYEEIDAAWSTFQQGQAILSGTDPPELTENDRELHAIIRQLGRLGDGIMPSRPRIMADGISERAMRRHGSHYDLAKYYHLTARTMVPFYIALAIQLAANPEPLRVIRRDCLVRHPLDEDRVTIEWLKLKTGRKRFRVQRRSFDRRKPRSAPRLIEMLLEMTEPLIRHAPPDERECLFLVRHLRPGQRLHSYLAGVPSSYAMASAVRLFTTEANARAARWNSEHPDALRSELPNFTPGMLRGSVASAHYVESGGDLRLASSVLNHGSLATTNSYVEGEPARKLEHETIARLQRLMVSWVMDAGLSAPAPSSHRPVTALFGHRCLSPAIETEAGTRVCRHLAGCLACPGLVVPIDVDRLARILQARDHLIASREDIDPTRWNLFYAPSLRVLEEDLLPGFPVSMHDEAVRRIPSLPPLADLE</sequence>
<organism evidence="7 8">
    <name type="scientific">Hephaestia caeni</name>
    <dbReference type="NCBI Taxonomy" id="645617"/>
    <lineage>
        <taxon>Bacteria</taxon>
        <taxon>Pseudomonadati</taxon>
        <taxon>Pseudomonadota</taxon>
        <taxon>Alphaproteobacteria</taxon>
        <taxon>Sphingomonadales</taxon>
        <taxon>Sphingomonadaceae</taxon>
        <taxon>Hephaestia</taxon>
    </lineage>
</organism>